<dbReference type="GO" id="GO:0005576">
    <property type="term" value="C:extracellular region"/>
    <property type="evidence" value="ECO:0007669"/>
    <property type="project" value="UniProtKB-SubCell"/>
</dbReference>
<dbReference type="Gene3D" id="1.10.287.850">
    <property type="entry name" value="HP0062-like domain"/>
    <property type="match status" value="1"/>
</dbReference>
<proteinExistence type="predicted"/>
<feature type="coiled-coil region" evidence="3">
    <location>
        <begin position="65"/>
        <end position="99"/>
    </location>
</feature>
<evidence type="ECO:0000313" key="6">
    <source>
        <dbReference type="Proteomes" id="UP000194911"/>
    </source>
</evidence>
<dbReference type="SUPFAM" id="SSF140453">
    <property type="entry name" value="EsxAB dimer-like"/>
    <property type="match status" value="1"/>
</dbReference>
<dbReference type="InterPro" id="IPR032871">
    <property type="entry name" value="AHH_dom_containing"/>
</dbReference>
<keyword evidence="3" id="KW-0175">Coiled coil</keyword>
<dbReference type="CDD" id="cd22265">
    <property type="entry name" value="UDM1_RNF168"/>
    <property type="match status" value="1"/>
</dbReference>
<accession>A0A243D088</accession>
<dbReference type="Gene3D" id="1.10.287.700">
    <property type="entry name" value="Helix hairpin bin"/>
    <property type="match status" value="1"/>
</dbReference>
<dbReference type="InterPro" id="IPR036689">
    <property type="entry name" value="ESAT-6-like_sf"/>
</dbReference>
<dbReference type="InterPro" id="IPR010310">
    <property type="entry name" value="T7SS_ESAT-6-like"/>
</dbReference>
<reference evidence="5 6" key="1">
    <citation type="submission" date="2016-10" db="EMBL/GenBank/DDBJ databases">
        <title>Comparative genomics of Bacillus thuringiensis reveals a path to pathogens against multiple invertebrate hosts.</title>
        <authorList>
            <person name="Zheng J."/>
            <person name="Gao Q."/>
            <person name="Liu H."/>
            <person name="Peng D."/>
            <person name="Ruan L."/>
            <person name="Sun M."/>
        </authorList>
    </citation>
    <scope>NUCLEOTIDE SEQUENCE [LARGE SCALE GENOMIC DNA]</scope>
    <source>
        <strain evidence="5">BGSC 4CE1</strain>
    </source>
</reference>
<evidence type="ECO:0000256" key="3">
    <source>
        <dbReference type="SAM" id="Coils"/>
    </source>
</evidence>
<evidence type="ECO:0000313" key="5">
    <source>
        <dbReference type="EMBL" id="OTY78849.1"/>
    </source>
</evidence>
<dbReference type="AlphaFoldDB" id="A0A243D088"/>
<gene>
    <name evidence="5" type="ORF">BK749_05060</name>
</gene>
<evidence type="ECO:0000259" key="4">
    <source>
        <dbReference type="Pfam" id="PF14449"/>
    </source>
</evidence>
<dbReference type="EMBL" id="NFDQ01000019">
    <property type="protein sequence ID" value="OTY78849.1"/>
    <property type="molecule type" value="Genomic_DNA"/>
</dbReference>
<evidence type="ECO:0000256" key="2">
    <source>
        <dbReference type="ARBA" id="ARBA00022525"/>
    </source>
</evidence>
<name>A0A243D088_BACTU</name>
<dbReference type="Pfam" id="PF14412">
    <property type="entry name" value="AHH"/>
    <property type="match status" value="1"/>
</dbReference>
<dbReference type="Proteomes" id="UP000194911">
    <property type="component" value="Unassembled WGS sequence"/>
</dbReference>
<dbReference type="NCBIfam" id="TIGR03930">
    <property type="entry name" value="WXG100_ESAT6"/>
    <property type="match status" value="1"/>
</dbReference>
<dbReference type="InterPro" id="IPR027797">
    <property type="entry name" value="PT-TG_dom"/>
</dbReference>
<sequence>MGEGLEIKVKPEQLEQIAKNISEMQTHSQNIQQNLNQSMFSIQMQWQGATSQHFYGEYMRSMRLMESYIRNLQVTEKELRRIAQKFRQADEEYQKKQNEKLKEAHKKEKKNEKSWWEKGIEGAAEFIGVNDAIRAVTGKDPITGKELSTKERLIAAGWTLLNFVPVGKVASLAGKGIKYVASSFGKTIVKAGKKLGEGVTMVAGKAGKAAVDGIKTTSHKVKEGVNFVASTAKGFADKIGSLWNKGATTVKTTFLQGNEKIQHAVKTLMEYKWIPGEGKGFAMAGVGNVSGGGQYSLKEAYQYMESKVVKGTGEGSRIIPGTPGIVTGGNSTKLGKNMMTEMGLRRSTKWSGYQAQHIIPSEMADNPVIKKIGMNFDDSSNGIFLRVPDDNISTMARHRGYHSVYNEVVARALNKMDINQSIDSLQKQVYDLQKNLRKLQGNGLPLYPSQGATVELWERKLKQLEIQNK</sequence>
<protein>
    <submittedName>
        <fullName evidence="5">Type VII secretion protein</fullName>
    </submittedName>
</protein>
<keyword evidence="2" id="KW-0964">Secreted</keyword>
<dbReference type="Pfam" id="PF14449">
    <property type="entry name" value="PT-TG"/>
    <property type="match status" value="1"/>
</dbReference>
<evidence type="ECO:0000256" key="1">
    <source>
        <dbReference type="ARBA" id="ARBA00004613"/>
    </source>
</evidence>
<organism evidence="5 6">
    <name type="scientific">Bacillus thuringiensis serovar vazensis</name>
    <dbReference type="NCBI Taxonomy" id="180867"/>
    <lineage>
        <taxon>Bacteria</taxon>
        <taxon>Bacillati</taxon>
        <taxon>Bacillota</taxon>
        <taxon>Bacilli</taxon>
        <taxon>Bacillales</taxon>
        <taxon>Bacillaceae</taxon>
        <taxon>Bacillus</taxon>
        <taxon>Bacillus cereus group</taxon>
    </lineage>
</organism>
<comment type="subcellular location">
    <subcellularLocation>
        <location evidence="1">Secreted</location>
    </subcellularLocation>
</comment>
<comment type="caution">
    <text evidence="5">The sequence shown here is derived from an EMBL/GenBank/DDBJ whole genome shotgun (WGS) entry which is preliminary data.</text>
</comment>
<dbReference type="Pfam" id="PF06013">
    <property type="entry name" value="WXG100"/>
    <property type="match status" value="1"/>
</dbReference>
<feature type="domain" description="Pre-toxin TG" evidence="4">
    <location>
        <begin position="112"/>
        <end position="178"/>
    </location>
</feature>